<dbReference type="EMBL" id="KZ305019">
    <property type="protein sequence ID" value="PIA63464.1"/>
    <property type="molecule type" value="Genomic_DNA"/>
</dbReference>
<organism evidence="2 3">
    <name type="scientific">Aquilegia coerulea</name>
    <name type="common">Rocky mountain columbine</name>
    <dbReference type="NCBI Taxonomy" id="218851"/>
    <lineage>
        <taxon>Eukaryota</taxon>
        <taxon>Viridiplantae</taxon>
        <taxon>Streptophyta</taxon>
        <taxon>Embryophyta</taxon>
        <taxon>Tracheophyta</taxon>
        <taxon>Spermatophyta</taxon>
        <taxon>Magnoliopsida</taxon>
        <taxon>Ranunculales</taxon>
        <taxon>Ranunculaceae</taxon>
        <taxon>Thalictroideae</taxon>
        <taxon>Aquilegia</taxon>
    </lineage>
</organism>
<feature type="domain" description="KIB1-4 beta-propeller" evidence="1">
    <location>
        <begin position="48"/>
        <end position="155"/>
    </location>
</feature>
<name>A0A2G5F653_AQUCA</name>
<sequence>MCRSQDPEWAIFGVDKEECVDYEGGHGEVMYLNSDDEEEEDISAAVPVMKDNEWQFSDILFYKGMLHGLTQANGLVRFDLTNDLKQPLAHTVLNVQPMCRPTAASYRVIYSYLVESCGELLMVYRYGNSFTEKFLVYKLDQSSEPFQWVQLHSLGLG</sequence>
<reference evidence="2 3" key="1">
    <citation type="submission" date="2017-09" db="EMBL/GenBank/DDBJ databases">
        <title>WGS assembly of Aquilegia coerulea Goldsmith.</title>
        <authorList>
            <person name="Hodges S."/>
            <person name="Kramer E."/>
            <person name="Nordborg M."/>
            <person name="Tomkins J."/>
            <person name="Borevitz J."/>
            <person name="Derieg N."/>
            <person name="Yan J."/>
            <person name="Mihaltcheva S."/>
            <person name="Hayes R.D."/>
            <person name="Rokhsar D."/>
        </authorList>
    </citation>
    <scope>NUCLEOTIDE SEQUENCE [LARGE SCALE GENOMIC DNA]</scope>
    <source>
        <strain evidence="3">cv. Goldsmith</strain>
    </source>
</reference>
<dbReference type="Pfam" id="PF03478">
    <property type="entry name" value="Beta-prop_KIB1-4"/>
    <property type="match status" value="1"/>
</dbReference>
<dbReference type="InterPro" id="IPR005174">
    <property type="entry name" value="KIB1-4_b-propeller"/>
</dbReference>
<dbReference type="PANTHER" id="PTHR33110">
    <property type="entry name" value="F-BOX/KELCH-REPEAT PROTEIN-RELATED"/>
    <property type="match status" value="1"/>
</dbReference>
<evidence type="ECO:0000259" key="1">
    <source>
        <dbReference type="Pfam" id="PF03478"/>
    </source>
</evidence>
<proteinExistence type="predicted"/>
<evidence type="ECO:0000313" key="3">
    <source>
        <dbReference type="Proteomes" id="UP000230069"/>
    </source>
</evidence>
<protein>
    <recommendedName>
        <fullName evidence="1">KIB1-4 beta-propeller domain-containing protein</fullName>
    </recommendedName>
</protein>
<dbReference type="InParanoid" id="A0A2G5F653"/>
<dbReference type="Proteomes" id="UP000230069">
    <property type="component" value="Unassembled WGS sequence"/>
</dbReference>
<gene>
    <name evidence="2" type="ORF">AQUCO_00201067v1</name>
</gene>
<accession>A0A2G5F653</accession>
<keyword evidence="3" id="KW-1185">Reference proteome</keyword>
<evidence type="ECO:0000313" key="2">
    <source>
        <dbReference type="EMBL" id="PIA63464.1"/>
    </source>
</evidence>
<dbReference type="AlphaFoldDB" id="A0A2G5F653"/>